<evidence type="ECO:0000256" key="4">
    <source>
        <dbReference type="SAM" id="SignalP"/>
    </source>
</evidence>
<evidence type="ECO:0000313" key="6">
    <source>
        <dbReference type="Proteomes" id="UP000248745"/>
    </source>
</evidence>
<dbReference type="InterPro" id="IPR013784">
    <property type="entry name" value="Carb-bd-like_fold"/>
</dbReference>
<keyword evidence="5" id="KW-0675">Receptor</keyword>
<name>A0A2W2A9N2_9BACT</name>
<dbReference type="EMBL" id="QKTW01000020">
    <property type="protein sequence ID" value="PZF71981.1"/>
    <property type="molecule type" value="Genomic_DNA"/>
</dbReference>
<evidence type="ECO:0000313" key="5">
    <source>
        <dbReference type="EMBL" id="PZF71981.1"/>
    </source>
</evidence>
<dbReference type="OrthoDB" id="1453181at2"/>
<evidence type="ECO:0000256" key="2">
    <source>
        <dbReference type="ARBA" id="ARBA00023136"/>
    </source>
</evidence>
<reference evidence="5 6" key="1">
    <citation type="submission" date="2018-06" db="EMBL/GenBank/DDBJ databases">
        <title>Mucibacter soli gen. nov., sp. nov., a new member of the family Chitinophagaceae producing mucin.</title>
        <authorList>
            <person name="Kim M.-K."/>
            <person name="Park S."/>
            <person name="Kim T.-S."/>
            <person name="Joung Y."/>
            <person name="Han J.-H."/>
            <person name="Kim S.B."/>
        </authorList>
    </citation>
    <scope>NUCLEOTIDE SEQUENCE [LARGE SCALE GENOMIC DNA]</scope>
    <source>
        <strain evidence="5 6">R1-15</strain>
    </source>
</reference>
<dbReference type="InterPro" id="IPR036942">
    <property type="entry name" value="Beta-barrel_TonB_sf"/>
</dbReference>
<organism evidence="5 6">
    <name type="scientific">Taibaiella soli</name>
    <dbReference type="NCBI Taxonomy" id="1649169"/>
    <lineage>
        <taxon>Bacteria</taxon>
        <taxon>Pseudomonadati</taxon>
        <taxon>Bacteroidota</taxon>
        <taxon>Chitinophagia</taxon>
        <taxon>Chitinophagales</taxon>
        <taxon>Chitinophagaceae</taxon>
        <taxon>Taibaiella</taxon>
    </lineage>
</organism>
<accession>A0A2W2A9N2</accession>
<comment type="caution">
    <text evidence="5">The sequence shown here is derived from an EMBL/GenBank/DDBJ whole genome shotgun (WGS) entry which is preliminary data.</text>
</comment>
<feature type="signal peptide" evidence="4">
    <location>
        <begin position="1"/>
        <end position="21"/>
    </location>
</feature>
<keyword evidence="6" id="KW-1185">Reference proteome</keyword>
<proteinExistence type="predicted"/>
<dbReference type="RefSeq" id="WP_110999794.1">
    <property type="nucleotide sequence ID" value="NZ_QKTW01000020.1"/>
</dbReference>
<evidence type="ECO:0000256" key="3">
    <source>
        <dbReference type="ARBA" id="ARBA00023237"/>
    </source>
</evidence>
<dbReference type="Gene3D" id="2.40.170.20">
    <property type="entry name" value="TonB-dependent receptor, beta-barrel domain"/>
    <property type="match status" value="1"/>
</dbReference>
<protein>
    <submittedName>
        <fullName evidence="5">TonB-dependent receptor</fullName>
    </submittedName>
</protein>
<dbReference type="SUPFAM" id="SSF56935">
    <property type="entry name" value="Porins"/>
    <property type="match status" value="1"/>
</dbReference>
<keyword evidence="2" id="KW-0472">Membrane</keyword>
<comment type="subcellular location">
    <subcellularLocation>
        <location evidence="1">Cell outer membrane</location>
    </subcellularLocation>
</comment>
<dbReference type="SUPFAM" id="SSF49452">
    <property type="entry name" value="Starch-binding domain-like"/>
    <property type="match status" value="1"/>
</dbReference>
<gene>
    <name evidence="5" type="ORF">DN068_15205</name>
</gene>
<dbReference type="GO" id="GO:0030246">
    <property type="term" value="F:carbohydrate binding"/>
    <property type="evidence" value="ECO:0007669"/>
    <property type="project" value="InterPro"/>
</dbReference>
<evidence type="ECO:0000256" key="1">
    <source>
        <dbReference type="ARBA" id="ARBA00004442"/>
    </source>
</evidence>
<feature type="chain" id="PRO_5015992104" evidence="4">
    <location>
        <begin position="22"/>
        <end position="941"/>
    </location>
</feature>
<keyword evidence="3" id="KW-0998">Cell outer membrane</keyword>
<dbReference type="GO" id="GO:0009279">
    <property type="term" value="C:cell outer membrane"/>
    <property type="evidence" value="ECO:0007669"/>
    <property type="project" value="UniProtKB-SubCell"/>
</dbReference>
<dbReference type="AlphaFoldDB" id="A0A2W2A9N2"/>
<dbReference type="Proteomes" id="UP000248745">
    <property type="component" value="Unassembled WGS sequence"/>
</dbReference>
<sequence>MKLKLPAVLLLAATQTVVASAQNNRQTSLVKGRLFNKITKQPANDVQIIFPGLKLLTITDGEGNFNFSQVPYGTQKMVVGGNTVKADTITIVISKDLVDVGDIQVTPSENGLVATQLTQIPTIAIEDANVSVDDDGVKGSAVSGLLTASRDPFVNTASFTFGQYRFQARGYDRNAQQVLVNGMPMNDVETGDASWNQWGGLNDAFRARNNTYGLTPSDYTFGGMNGSVYFDATAANQRKQTRITYSATNRQYKNRLMLTHSSGLMKNGWAYSLSVSKRWANEGYIPGTFYDAYSYYAGVSKVWKKHQFNLTTFGAPTRRGKGTAATQEAYDLAGSHFYNPNWGYQNGEKRNAKVNEYFQPVVIANYEYKPSDKTDWNTTIGYQFGKNKNSTLDWYNAQDPRPDYYKNMPSYYVNGLTNPSPDLADQVRAQLEANPSQMQLDWNKLYDANSVNYETIHNANGIAGNDVYGRRAMYIVANDVDDIKKFNFSSNLTHSLNEHIILYTGITFITQRTESYKEVADLLGADFYVNYNQFASRDYPGKADVYQNDLNNPNRIVKEGDKYSYDYITHFNKGWWWGQAAFTYNKFDFFVAANAGINSFSREGLYRNGLFPNTSYGKGATESFFIYGLKGGATYKINGRNYLFVNASAGADAPTVDNTYISPRTRGNVVDNPTTQKYQTVEGGYLLKAPNINARVVGYATDIKDATDIQRFYNDDPNVQSFVNFVSQHVNSRYVGTELAVDVKVMPTLNLIGVAAVGQAFYTNRPTISSYKDNDTTSNPTTYTVYNKNYYVAAGPQSSYTAGARYNSKKYWWAGINFNYFDRNYVAAAPIRRTVDAVDGLVPGSPEWNEVLNQEKLPSAFTVDLSFGTSIMLHKWLKQIPRSTILSINAGVSNLLDNQDVVTGGFEQLRFDFTNGNIGKFPSKYFYGFGRNYFVNVSLRF</sequence>
<keyword evidence="4" id="KW-0732">Signal</keyword>